<comment type="caution">
    <text evidence="1">The sequence shown here is derived from an EMBL/GenBank/DDBJ whole genome shotgun (WGS) entry which is preliminary data.</text>
</comment>
<sequence>MIRLHKGKAGGDTQPDNNVVTHNDFLTKVDFEAISNKASGFFPKVRLMSKDICRPASNSKVEAVSSCFTDAPYPKHSNFPDNIHRYISARLTQAVDIGWRQHSALSGCVITS</sequence>
<accession>A0A9X8QL57</accession>
<dbReference type="AlphaFoldDB" id="A0A9X8QL57"/>
<protein>
    <submittedName>
        <fullName evidence="1">Uncharacterized protein</fullName>
    </submittedName>
</protein>
<evidence type="ECO:0000313" key="1">
    <source>
        <dbReference type="EMBL" id="SER17571.1"/>
    </source>
</evidence>
<name>A0A9X8QL57_9PSED</name>
<reference evidence="1 2" key="1">
    <citation type="submission" date="2016-10" db="EMBL/GenBank/DDBJ databases">
        <authorList>
            <person name="Varghese N."/>
            <person name="Submissions S."/>
        </authorList>
    </citation>
    <scope>NUCLEOTIDE SEQUENCE [LARGE SCALE GENOMIC DNA]</scope>
    <source>
        <strain evidence="1 2">LMG 21974</strain>
    </source>
</reference>
<evidence type="ECO:0000313" key="2">
    <source>
        <dbReference type="Proteomes" id="UP000183210"/>
    </source>
</evidence>
<dbReference type="Proteomes" id="UP000183210">
    <property type="component" value="Unassembled WGS sequence"/>
</dbReference>
<proteinExistence type="predicted"/>
<gene>
    <name evidence="1" type="ORF">SAMN05216409_11392</name>
</gene>
<dbReference type="EMBL" id="FOEV01000013">
    <property type="protein sequence ID" value="SER17571.1"/>
    <property type="molecule type" value="Genomic_DNA"/>
</dbReference>
<organism evidence="1 2">
    <name type="scientific">Pseudomonas lutea</name>
    <dbReference type="NCBI Taxonomy" id="243924"/>
    <lineage>
        <taxon>Bacteria</taxon>
        <taxon>Pseudomonadati</taxon>
        <taxon>Pseudomonadota</taxon>
        <taxon>Gammaproteobacteria</taxon>
        <taxon>Pseudomonadales</taxon>
        <taxon>Pseudomonadaceae</taxon>
        <taxon>Pseudomonas</taxon>
    </lineage>
</organism>